<protein>
    <submittedName>
        <fullName evidence="4">BRCT domain-containing protein</fullName>
    </submittedName>
</protein>
<dbReference type="PANTHER" id="PTHR13561:SF20">
    <property type="entry name" value="DNA TOPOISOMERASE 2-BINDING PROTEIN 1"/>
    <property type="match status" value="1"/>
</dbReference>
<evidence type="ECO:0000259" key="2">
    <source>
        <dbReference type="PROSITE" id="PS50172"/>
    </source>
</evidence>
<evidence type="ECO:0000313" key="4">
    <source>
        <dbReference type="WBParaSite" id="ACAC_0000541301-mRNA-1"/>
    </source>
</evidence>
<dbReference type="GO" id="GO:0006270">
    <property type="term" value="P:DNA replication initiation"/>
    <property type="evidence" value="ECO:0007669"/>
    <property type="project" value="TreeGrafter"/>
</dbReference>
<accession>A0A0K0D5R8</accession>
<dbReference type="PANTHER" id="PTHR13561">
    <property type="entry name" value="DNA REPLICATION REGULATOR DPB11-RELATED"/>
    <property type="match status" value="1"/>
</dbReference>
<proteinExistence type="predicted"/>
<dbReference type="STRING" id="6313.A0A0K0D5R8"/>
<dbReference type="SUPFAM" id="SSF52113">
    <property type="entry name" value="BRCT domain"/>
    <property type="match status" value="2"/>
</dbReference>
<dbReference type="AlphaFoldDB" id="A0A0K0D5R8"/>
<sequence length="234" mass="26907">MDIAGLTELNGGRFFGDMKRSECTHLIADKIRGVKFKKSCRIWVCGADQTRFNKWKRILDRSRATRVPNVEAASHVVVVNVSLSERTRLIQAQFRGVHIVRAKWVAACFIQKDQVPLKEFLWDPSDNVIQSVCSSTSAQRSEEIHDRLDSGLSPRSSREATNSNDLGASDYLNLTAFYDVLNDPSLSNIFRTLENDFETLVFLAREWLPFFREHHDVVVHQIEQRQAFSIWHTL</sequence>
<evidence type="ECO:0000256" key="1">
    <source>
        <dbReference type="ARBA" id="ARBA00022737"/>
    </source>
</evidence>
<keyword evidence="3" id="KW-1185">Reference proteome</keyword>
<reference evidence="4" key="2">
    <citation type="submission" date="2017-02" db="UniProtKB">
        <authorList>
            <consortium name="WormBaseParasite"/>
        </authorList>
    </citation>
    <scope>IDENTIFICATION</scope>
</reference>
<dbReference type="GO" id="GO:0033314">
    <property type="term" value="P:mitotic DNA replication checkpoint signaling"/>
    <property type="evidence" value="ECO:0007669"/>
    <property type="project" value="TreeGrafter"/>
</dbReference>
<dbReference type="WBParaSite" id="ACAC_0000541301-mRNA-1">
    <property type="protein sequence ID" value="ACAC_0000541301-mRNA-1"/>
    <property type="gene ID" value="ACAC_0000541301"/>
</dbReference>
<name>A0A0K0D5R8_ANGCA</name>
<feature type="domain" description="BRCT" evidence="2">
    <location>
        <begin position="73"/>
        <end position="122"/>
    </location>
</feature>
<reference evidence="3" key="1">
    <citation type="submission" date="2012-09" db="EMBL/GenBank/DDBJ databases">
        <authorList>
            <person name="Martin A.A."/>
        </authorList>
    </citation>
    <scope>NUCLEOTIDE SEQUENCE</scope>
</reference>
<evidence type="ECO:0000313" key="3">
    <source>
        <dbReference type="Proteomes" id="UP000035642"/>
    </source>
</evidence>
<dbReference type="SMART" id="SM00292">
    <property type="entry name" value="BRCT"/>
    <property type="match status" value="1"/>
</dbReference>
<dbReference type="InterPro" id="IPR036420">
    <property type="entry name" value="BRCT_dom_sf"/>
</dbReference>
<dbReference type="GO" id="GO:0007095">
    <property type="term" value="P:mitotic G2 DNA damage checkpoint signaling"/>
    <property type="evidence" value="ECO:0007669"/>
    <property type="project" value="TreeGrafter"/>
</dbReference>
<organism evidence="3 4">
    <name type="scientific">Angiostrongylus cantonensis</name>
    <name type="common">Rat lungworm</name>
    <dbReference type="NCBI Taxonomy" id="6313"/>
    <lineage>
        <taxon>Eukaryota</taxon>
        <taxon>Metazoa</taxon>
        <taxon>Ecdysozoa</taxon>
        <taxon>Nematoda</taxon>
        <taxon>Chromadorea</taxon>
        <taxon>Rhabditida</taxon>
        <taxon>Rhabditina</taxon>
        <taxon>Rhabditomorpha</taxon>
        <taxon>Strongyloidea</taxon>
        <taxon>Metastrongylidae</taxon>
        <taxon>Angiostrongylus</taxon>
    </lineage>
</organism>
<dbReference type="PROSITE" id="PS50172">
    <property type="entry name" value="BRCT"/>
    <property type="match status" value="1"/>
</dbReference>
<dbReference type="Gene3D" id="3.40.50.10190">
    <property type="entry name" value="BRCT domain"/>
    <property type="match status" value="1"/>
</dbReference>
<dbReference type="Proteomes" id="UP000035642">
    <property type="component" value="Unassembled WGS sequence"/>
</dbReference>
<keyword evidence="1" id="KW-0677">Repeat</keyword>
<dbReference type="InterPro" id="IPR001357">
    <property type="entry name" value="BRCT_dom"/>
</dbReference>